<dbReference type="Pfam" id="PF13732">
    <property type="entry name" value="DrrA1-3_C"/>
    <property type="match status" value="1"/>
</dbReference>
<proteinExistence type="inferred from homology"/>
<dbReference type="PANTHER" id="PTHR42711:SF5">
    <property type="entry name" value="ABC TRANSPORTER ATP-BINDING PROTEIN NATA"/>
    <property type="match status" value="1"/>
</dbReference>
<name>A0A2K2FF68_9CLOT</name>
<dbReference type="KEGG" id="cthd:CDO33_20140"/>
<dbReference type="OrthoDB" id="9809205at2"/>
<evidence type="ECO:0000256" key="1">
    <source>
        <dbReference type="ARBA" id="ARBA00005417"/>
    </source>
</evidence>
<dbReference type="Gene3D" id="3.40.50.300">
    <property type="entry name" value="P-loop containing nucleotide triphosphate hydrolases"/>
    <property type="match status" value="1"/>
</dbReference>
<reference evidence="6 7" key="1">
    <citation type="submission" date="2017-06" db="EMBL/GenBank/DDBJ databases">
        <title>Investigating the central metabolism of Clostridium thermosuccinogenes.</title>
        <authorList>
            <person name="Koendjbiharie J.G."/>
            <person name="van Kranenburg R."/>
        </authorList>
    </citation>
    <scope>NUCLEOTIDE SEQUENCE [LARGE SCALE GENOMIC DNA]</scope>
    <source>
        <strain evidence="6 7">DSM 5806</strain>
    </source>
</reference>
<evidence type="ECO:0000256" key="3">
    <source>
        <dbReference type="ARBA" id="ARBA00022741"/>
    </source>
</evidence>
<evidence type="ECO:0000313" key="7">
    <source>
        <dbReference type="Proteomes" id="UP000236151"/>
    </source>
</evidence>
<dbReference type="GO" id="GO:0005524">
    <property type="term" value="F:ATP binding"/>
    <property type="evidence" value="ECO:0007669"/>
    <property type="project" value="UniProtKB-KW"/>
</dbReference>
<dbReference type="RefSeq" id="WP_103082227.1">
    <property type="nucleotide sequence ID" value="NZ_CP021850.1"/>
</dbReference>
<dbReference type="PROSITE" id="PS50893">
    <property type="entry name" value="ABC_TRANSPORTER_2"/>
    <property type="match status" value="1"/>
</dbReference>
<sequence>MRLEVCNINKSFSGRHILHDVSFRVESGKAMGFLGRNGAGKTTTIRTLMNVFEPDSGEFLLDGKPFDRQKYKIGYLPEERGMYSKISILDQLVYFGELKHMSRSDAKKSARKWLERFELAEYEKKPLDTLSKGNQQKIQILQAVINDPDILILDEPFSGLDPVNAQVLKELIREYIAKDRLVIFSSHQMGYVEEFCDDVTFIKSGRIILSANLKETKRDMGRNKLRIKISGMDMNEAQKRISAFSDIRVDMDRQSLIVECLNNRTPNEFLSEVISNNLPVELFSFYEPSLEDIFIQLERDEGLDGIDSKTEGGGIG</sequence>
<keyword evidence="2" id="KW-0813">Transport</keyword>
<dbReference type="SUPFAM" id="SSF52540">
    <property type="entry name" value="P-loop containing nucleoside triphosphate hydrolases"/>
    <property type="match status" value="1"/>
</dbReference>
<dbReference type="GO" id="GO:0016887">
    <property type="term" value="F:ATP hydrolysis activity"/>
    <property type="evidence" value="ECO:0007669"/>
    <property type="project" value="InterPro"/>
</dbReference>
<dbReference type="Proteomes" id="UP000236151">
    <property type="component" value="Unassembled WGS sequence"/>
</dbReference>
<dbReference type="AlphaFoldDB" id="A0A2K2FF68"/>
<evidence type="ECO:0000256" key="2">
    <source>
        <dbReference type="ARBA" id="ARBA00022448"/>
    </source>
</evidence>
<dbReference type="InterPro" id="IPR003439">
    <property type="entry name" value="ABC_transporter-like_ATP-bd"/>
</dbReference>
<keyword evidence="7" id="KW-1185">Reference proteome</keyword>
<feature type="domain" description="ABC transporter" evidence="5">
    <location>
        <begin position="3"/>
        <end position="229"/>
    </location>
</feature>
<comment type="caution">
    <text evidence="6">The sequence shown here is derived from an EMBL/GenBank/DDBJ whole genome shotgun (WGS) entry which is preliminary data.</text>
</comment>
<protein>
    <submittedName>
        <fullName evidence="6">ABC transporter ATP-binding protein</fullName>
    </submittedName>
</protein>
<organism evidence="6 7">
    <name type="scientific">Clostridium thermosuccinogenes</name>
    <dbReference type="NCBI Taxonomy" id="84032"/>
    <lineage>
        <taxon>Bacteria</taxon>
        <taxon>Bacillati</taxon>
        <taxon>Bacillota</taxon>
        <taxon>Clostridia</taxon>
        <taxon>Eubacteriales</taxon>
        <taxon>Clostridiaceae</taxon>
        <taxon>Clostridium</taxon>
    </lineage>
</organism>
<evidence type="ECO:0000259" key="5">
    <source>
        <dbReference type="PROSITE" id="PS50893"/>
    </source>
</evidence>
<evidence type="ECO:0000256" key="4">
    <source>
        <dbReference type="ARBA" id="ARBA00022840"/>
    </source>
</evidence>
<dbReference type="InterPro" id="IPR003593">
    <property type="entry name" value="AAA+_ATPase"/>
</dbReference>
<evidence type="ECO:0000313" key="6">
    <source>
        <dbReference type="EMBL" id="PNT97429.1"/>
    </source>
</evidence>
<dbReference type="PANTHER" id="PTHR42711">
    <property type="entry name" value="ABC TRANSPORTER ATP-BINDING PROTEIN"/>
    <property type="match status" value="1"/>
</dbReference>
<dbReference type="SMART" id="SM00382">
    <property type="entry name" value="AAA"/>
    <property type="match status" value="1"/>
</dbReference>
<comment type="similarity">
    <text evidence="1">Belongs to the ABC transporter superfamily.</text>
</comment>
<dbReference type="InterPro" id="IPR025302">
    <property type="entry name" value="DrrA1/2-like_C"/>
</dbReference>
<dbReference type="Pfam" id="PF00005">
    <property type="entry name" value="ABC_tran"/>
    <property type="match status" value="1"/>
</dbReference>
<dbReference type="InterPro" id="IPR027417">
    <property type="entry name" value="P-loop_NTPase"/>
</dbReference>
<dbReference type="EMBL" id="NIOJ01000037">
    <property type="protein sequence ID" value="PNT97429.1"/>
    <property type="molecule type" value="Genomic_DNA"/>
</dbReference>
<dbReference type="InterPro" id="IPR017871">
    <property type="entry name" value="ABC_transporter-like_CS"/>
</dbReference>
<keyword evidence="3" id="KW-0547">Nucleotide-binding</keyword>
<dbReference type="InterPro" id="IPR050763">
    <property type="entry name" value="ABC_transporter_ATP-binding"/>
</dbReference>
<accession>A0A2K2FF68</accession>
<keyword evidence="4 6" id="KW-0067">ATP-binding</keyword>
<dbReference type="PROSITE" id="PS00211">
    <property type="entry name" value="ABC_TRANSPORTER_1"/>
    <property type="match status" value="1"/>
</dbReference>
<gene>
    <name evidence="6" type="ORF">CDQ84_13335</name>
</gene>